<sequence length="85" mass="9156">MVTCATVTQAMPAGTGEYGFIGSRELKSKGFSQAAEAFFLSEPFAETVVPLSLEIPMKIVYFPVHPPGSAVDIPGRMPMIDTSRF</sequence>
<gene>
    <name evidence="1" type="ORF">J2TS6_50600</name>
</gene>
<name>A0A919XJL7_9BACL</name>
<dbReference type="EMBL" id="BORQ01000007">
    <property type="protein sequence ID" value="GIO33919.1"/>
    <property type="molecule type" value="Genomic_DNA"/>
</dbReference>
<dbReference type="Proteomes" id="UP000679779">
    <property type="component" value="Unassembled WGS sequence"/>
</dbReference>
<organism evidence="1 2">
    <name type="scientific">Paenibacillus albilobatus</name>
    <dbReference type="NCBI Taxonomy" id="2716884"/>
    <lineage>
        <taxon>Bacteria</taxon>
        <taxon>Bacillati</taxon>
        <taxon>Bacillota</taxon>
        <taxon>Bacilli</taxon>
        <taxon>Bacillales</taxon>
        <taxon>Paenibacillaceae</taxon>
        <taxon>Paenibacillus</taxon>
    </lineage>
</organism>
<proteinExistence type="predicted"/>
<accession>A0A919XJL7</accession>
<protein>
    <submittedName>
        <fullName evidence="1">Uncharacterized protein</fullName>
    </submittedName>
</protein>
<dbReference type="AlphaFoldDB" id="A0A919XJL7"/>
<evidence type="ECO:0000313" key="1">
    <source>
        <dbReference type="EMBL" id="GIO33919.1"/>
    </source>
</evidence>
<keyword evidence="2" id="KW-1185">Reference proteome</keyword>
<reference evidence="1" key="1">
    <citation type="submission" date="2021-03" db="EMBL/GenBank/DDBJ databases">
        <title>Antimicrobial resistance genes in bacteria isolated from Japanese honey, and their potential for conferring macrolide and lincosamide resistance in the American foulbrood pathogen Paenibacillus larvae.</title>
        <authorList>
            <person name="Okamoto M."/>
            <person name="Kumagai M."/>
            <person name="Kanamori H."/>
            <person name="Takamatsu D."/>
        </authorList>
    </citation>
    <scope>NUCLEOTIDE SEQUENCE</scope>
    <source>
        <strain evidence="1">J2TS6</strain>
    </source>
</reference>
<evidence type="ECO:0000313" key="2">
    <source>
        <dbReference type="Proteomes" id="UP000679779"/>
    </source>
</evidence>
<comment type="caution">
    <text evidence="1">The sequence shown here is derived from an EMBL/GenBank/DDBJ whole genome shotgun (WGS) entry which is preliminary data.</text>
</comment>